<name>A0A8H2HD37_ORBOL</name>
<comment type="caution">
    <text evidence="1">The sequence shown here is derived from an EMBL/GenBank/DDBJ whole genome shotgun (WGS) entry which is preliminary data.</text>
</comment>
<dbReference type="EMBL" id="SOZJ01000010">
    <property type="protein sequence ID" value="TGJ62429.1"/>
    <property type="molecule type" value="Genomic_DNA"/>
</dbReference>
<sequence length="118" mass="12744">MVERGETSEKLSNQTMSFLQAGTLSVAPLDGVSLVGSGFCVETGITGLEGLLGIVLIRSLLEAQSEKHARKGKGKGKGRVFRRRSISLLPLLSFCGTKNCARPGWFFLFLRDTRLDGA</sequence>
<evidence type="ECO:0000313" key="2">
    <source>
        <dbReference type="Proteomes" id="UP000297595"/>
    </source>
</evidence>
<proteinExistence type="predicted"/>
<reference evidence="1 2" key="1">
    <citation type="submission" date="2019-03" db="EMBL/GenBank/DDBJ databases">
        <title>Nematode-trapping fungi genome.</title>
        <authorList>
            <person name="Vidal-Diez De Ulzurrun G."/>
        </authorList>
    </citation>
    <scope>NUCLEOTIDE SEQUENCE [LARGE SCALE GENOMIC DNA]</scope>
    <source>
        <strain evidence="1 2">TWF154</strain>
    </source>
</reference>
<dbReference type="AlphaFoldDB" id="A0A8H2HD37"/>
<dbReference type="Proteomes" id="UP000297595">
    <property type="component" value="Unassembled WGS sequence"/>
</dbReference>
<evidence type="ECO:0000313" key="1">
    <source>
        <dbReference type="EMBL" id="TGJ62429.1"/>
    </source>
</evidence>
<accession>A0A8H2HD37</accession>
<gene>
    <name evidence="1" type="ORF">EYR41_002409</name>
</gene>
<organism evidence="1 2">
    <name type="scientific">Orbilia oligospora</name>
    <name type="common">Nematode-trapping fungus</name>
    <name type="synonym">Arthrobotrys oligospora</name>
    <dbReference type="NCBI Taxonomy" id="2813651"/>
    <lineage>
        <taxon>Eukaryota</taxon>
        <taxon>Fungi</taxon>
        <taxon>Dikarya</taxon>
        <taxon>Ascomycota</taxon>
        <taxon>Pezizomycotina</taxon>
        <taxon>Orbiliomycetes</taxon>
        <taxon>Orbiliales</taxon>
        <taxon>Orbiliaceae</taxon>
        <taxon>Orbilia</taxon>
    </lineage>
</organism>
<protein>
    <submittedName>
        <fullName evidence="1">Uncharacterized protein</fullName>
    </submittedName>
</protein>